<evidence type="ECO:0000313" key="3">
    <source>
        <dbReference type="EMBL" id="CAG8478205.1"/>
    </source>
</evidence>
<keyword evidence="4" id="KW-1185">Reference proteome</keyword>
<reference evidence="3" key="1">
    <citation type="submission" date="2021-06" db="EMBL/GenBank/DDBJ databases">
        <authorList>
            <person name="Kallberg Y."/>
            <person name="Tangrot J."/>
            <person name="Rosling A."/>
        </authorList>
    </citation>
    <scope>NUCLEOTIDE SEQUENCE</scope>
    <source>
        <strain evidence="3">FL966</strain>
    </source>
</reference>
<feature type="domain" description="Response regulatory" evidence="2">
    <location>
        <begin position="1"/>
        <end position="115"/>
    </location>
</feature>
<keyword evidence="1" id="KW-0597">Phosphoprotein</keyword>
<protein>
    <submittedName>
        <fullName evidence="3">17852_t:CDS:1</fullName>
    </submittedName>
</protein>
<dbReference type="AlphaFoldDB" id="A0A9N8WCF9"/>
<dbReference type="Proteomes" id="UP000789759">
    <property type="component" value="Unassembled WGS sequence"/>
</dbReference>
<dbReference type="Gene3D" id="3.40.50.2300">
    <property type="match status" value="1"/>
</dbReference>
<comment type="caution">
    <text evidence="3">The sequence shown here is derived from an EMBL/GenBank/DDBJ whole genome shotgun (WGS) entry which is preliminary data.</text>
</comment>
<feature type="modified residue" description="4-aspartylphosphate" evidence="1">
    <location>
        <position position="47"/>
    </location>
</feature>
<dbReference type="Pfam" id="PF00072">
    <property type="entry name" value="Response_reg"/>
    <property type="match status" value="1"/>
</dbReference>
<evidence type="ECO:0000256" key="1">
    <source>
        <dbReference type="PROSITE-ProRule" id="PRU00169"/>
    </source>
</evidence>
<dbReference type="InterPro" id="IPR001789">
    <property type="entry name" value="Sig_transdc_resp-reg_receiver"/>
</dbReference>
<evidence type="ECO:0000313" key="4">
    <source>
        <dbReference type="Proteomes" id="UP000789759"/>
    </source>
</evidence>
<accession>A0A9N8WCF9</accession>
<dbReference type="EMBL" id="CAJVQA010000507">
    <property type="protein sequence ID" value="CAG8478205.1"/>
    <property type="molecule type" value="Genomic_DNA"/>
</dbReference>
<dbReference type="GO" id="GO:0000160">
    <property type="term" value="P:phosphorelay signal transduction system"/>
    <property type="evidence" value="ECO:0007669"/>
    <property type="project" value="InterPro"/>
</dbReference>
<dbReference type="OrthoDB" id="60033at2759"/>
<name>A0A9N8WCF9_9GLOM</name>
<dbReference type="InterPro" id="IPR011006">
    <property type="entry name" value="CheY-like_superfamily"/>
</dbReference>
<evidence type="ECO:0000259" key="2">
    <source>
        <dbReference type="PROSITE" id="PS50110"/>
    </source>
</evidence>
<organism evidence="3 4">
    <name type="scientific">Cetraspora pellucida</name>
    <dbReference type="NCBI Taxonomy" id="1433469"/>
    <lineage>
        <taxon>Eukaryota</taxon>
        <taxon>Fungi</taxon>
        <taxon>Fungi incertae sedis</taxon>
        <taxon>Mucoromycota</taxon>
        <taxon>Glomeromycotina</taxon>
        <taxon>Glomeromycetes</taxon>
        <taxon>Diversisporales</taxon>
        <taxon>Gigasporaceae</taxon>
        <taxon>Cetraspora</taxon>
    </lineage>
</organism>
<dbReference type="SUPFAM" id="SSF52172">
    <property type="entry name" value="CheY-like"/>
    <property type="match status" value="1"/>
</dbReference>
<dbReference type="PROSITE" id="PS50110">
    <property type="entry name" value="RESPONSE_REGULATORY"/>
    <property type="match status" value="1"/>
</dbReference>
<gene>
    <name evidence="3" type="ORF">CPELLU_LOCUS1396</name>
</gene>
<proteinExistence type="predicted"/>
<sequence length="118" mass="13454">MQQLSELGYSTIPARSFQEAFNIIKTEYGSLNDIYSKSRKILMILIDYNLFTTLGFDASLTIRSTCPRISKIPIVAVTDLFTEEIRNKCVDSGLNDCLIKPLKIEQLEKILTKWATED</sequence>